<dbReference type="PANTHER" id="PTHR21530">
    <property type="entry name" value="PHEROMONE SHUTDOWN PROTEIN"/>
    <property type="match status" value="1"/>
</dbReference>
<evidence type="ECO:0008006" key="3">
    <source>
        <dbReference type="Google" id="ProtNLM"/>
    </source>
</evidence>
<dbReference type="GO" id="GO:0005741">
    <property type="term" value="C:mitochondrial outer membrane"/>
    <property type="evidence" value="ECO:0007669"/>
    <property type="project" value="TreeGrafter"/>
</dbReference>
<protein>
    <recommendedName>
        <fullName evidence="3">TraB domain-containing protein</fullName>
    </recommendedName>
</protein>
<sequence length="85" mass="9107">MSSMLVRAAREHTSVVAVVGKGHLQGIKKHWRQPVVVGEPFLPMKDLLELPSRKPAFSVAKALASVGVAVASVAIISGIYLGYRK</sequence>
<keyword evidence="1" id="KW-1133">Transmembrane helix</keyword>
<dbReference type="AlphaFoldDB" id="A0A2P2K0C6"/>
<reference evidence="2" key="1">
    <citation type="submission" date="2018-02" db="EMBL/GenBank/DDBJ databases">
        <title>Rhizophora mucronata_Transcriptome.</title>
        <authorList>
            <person name="Meera S.P."/>
            <person name="Sreeshan A."/>
            <person name="Augustine A."/>
        </authorList>
    </citation>
    <scope>NUCLEOTIDE SEQUENCE</scope>
    <source>
        <tissue evidence="2">Leaf</tissue>
    </source>
</reference>
<keyword evidence="1" id="KW-0472">Membrane</keyword>
<dbReference type="PANTHER" id="PTHR21530:SF7">
    <property type="entry name" value="TRAB DOMAIN-CONTAINING PROTEIN"/>
    <property type="match status" value="1"/>
</dbReference>
<dbReference type="EMBL" id="GGEC01018719">
    <property type="protein sequence ID" value="MBW99202.1"/>
    <property type="molecule type" value="Transcribed_RNA"/>
</dbReference>
<feature type="transmembrane region" description="Helical" evidence="1">
    <location>
        <begin position="62"/>
        <end position="83"/>
    </location>
</feature>
<proteinExistence type="predicted"/>
<organism evidence="2">
    <name type="scientific">Rhizophora mucronata</name>
    <name type="common">Asiatic mangrove</name>
    <dbReference type="NCBI Taxonomy" id="61149"/>
    <lineage>
        <taxon>Eukaryota</taxon>
        <taxon>Viridiplantae</taxon>
        <taxon>Streptophyta</taxon>
        <taxon>Embryophyta</taxon>
        <taxon>Tracheophyta</taxon>
        <taxon>Spermatophyta</taxon>
        <taxon>Magnoliopsida</taxon>
        <taxon>eudicotyledons</taxon>
        <taxon>Gunneridae</taxon>
        <taxon>Pentapetalae</taxon>
        <taxon>rosids</taxon>
        <taxon>fabids</taxon>
        <taxon>Malpighiales</taxon>
        <taxon>Rhizophoraceae</taxon>
        <taxon>Rhizophora</taxon>
    </lineage>
</organism>
<dbReference type="InterPro" id="IPR046345">
    <property type="entry name" value="TraB_PrgY-like"/>
</dbReference>
<keyword evidence="1" id="KW-0812">Transmembrane</keyword>
<accession>A0A2P2K0C6</accession>
<name>A0A2P2K0C6_RHIMU</name>
<evidence type="ECO:0000313" key="2">
    <source>
        <dbReference type="EMBL" id="MBW99202.1"/>
    </source>
</evidence>
<evidence type="ECO:0000256" key="1">
    <source>
        <dbReference type="SAM" id="Phobius"/>
    </source>
</evidence>